<dbReference type="Pfam" id="PF02518">
    <property type="entry name" value="HATPase_c"/>
    <property type="match status" value="1"/>
</dbReference>
<evidence type="ECO:0000256" key="10">
    <source>
        <dbReference type="ARBA" id="ARBA00022840"/>
    </source>
</evidence>
<protein>
    <recommendedName>
        <fullName evidence="3">histidine kinase</fullName>
        <ecNumber evidence="3">2.7.13.3</ecNumber>
    </recommendedName>
</protein>
<dbReference type="InterPro" id="IPR036097">
    <property type="entry name" value="HisK_dim/P_sf"/>
</dbReference>
<dbReference type="Pfam" id="PF00512">
    <property type="entry name" value="HisKA"/>
    <property type="match status" value="1"/>
</dbReference>
<keyword evidence="4" id="KW-1003">Cell membrane</keyword>
<comment type="caution">
    <text evidence="17">The sequence shown here is derived from an EMBL/GenBank/DDBJ whole genome shotgun (WGS) entry which is preliminary data.</text>
</comment>
<dbReference type="InterPro" id="IPR005467">
    <property type="entry name" value="His_kinase_dom"/>
</dbReference>
<evidence type="ECO:0000259" key="16">
    <source>
        <dbReference type="PROSITE" id="PS50885"/>
    </source>
</evidence>
<keyword evidence="12" id="KW-0902">Two-component regulatory system</keyword>
<evidence type="ECO:0000256" key="1">
    <source>
        <dbReference type="ARBA" id="ARBA00000085"/>
    </source>
</evidence>
<comment type="catalytic activity">
    <reaction evidence="1">
        <text>ATP + protein L-histidine = ADP + protein N-phospho-L-histidine.</text>
        <dbReference type="EC" id="2.7.13.3"/>
    </reaction>
</comment>
<dbReference type="EC" id="2.7.13.3" evidence="3"/>
<evidence type="ECO:0000256" key="13">
    <source>
        <dbReference type="ARBA" id="ARBA00023136"/>
    </source>
</evidence>
<dbReference type="SMART" id="SM00388">
    <property type="entry name" value="HisKA"/>
    <property type="match status" value="1"/>
</dbReference>
<evidence type="ECO:0000256" key="6">
    <source>
        <dbReference type="ARBA" id="ARBA00022679"/>
    </source>
</evidence>
<keyword evidence="7 14" id="KW-0812">Transmembrane</keyword>
<dbReference type="PROSITE" id="PS50109">
    <property type="entry name" value="HIS_KIN"/>
    <property type="match status" value="1"/>
</dbReference>
<dbReference type="InterPro" id="IPR003594">
    <property type="entry name" value="HATPase_dom"/>
</dbReference>
<evidence type="ECO:0000256" key="11">
    <source>
        <dbReference type="ARBA" id="ARBA00022989"/>
    </source>
</evidence>
<dbReference type="Gene3D" id="6.10.340.10">
    <property type="match status" value="1"/>
</dbReference>
<dbReference type="CDD" id="cd06225">
    <property type="entry name" value="HAMP"/>
    <property type="match status" value="1"/>
</dbReference>
<keyword evidence="8" id="KW-0547">Nucleotide-binding</keyword>
<dbReference type="GO" id="GO:0000155">
    <property type="term" value="F:phosphorelay sensor kinase activity"/>
    <property type="evidence" value="ECO:0007669"/>
    <property type="project" value="InterPro"/>
</dbReference>
<keyword evidence="10" id="KW-0067">ATP-binding</keyword>
<dbReference type="EMBL" id="BMDO01000005">
    <property type="protein sequence ID" value="GGI50893.1"/>
    <property type="molecule type" value="Genomic_DNA"/>
</dbReference>
<dbReference type="SUPFAM" id="SSF55874">
    <property type="entry name" value="ATPase domain of HSP90 chaperone/DNA topoisomerase II/histidine kinase"/>
    <property type="match status" value="1"/>
</dbReference>
<dbReference type="Gene3D" id="3.30.565.10">
    <property type="entry name" value="Histidine kinase-like ATPase, C-terminal domain"/>
    <property type="match status" value="1"/>
</dbReference>
<dbReference type="InterPro" id="IPR003661">
    <property type="entry name" value="HisK_dim/P_dom"/>
</dbReference>
<dbReference type="AlphaFoldDB" id="A0A917J8U8"/>
<evidence type="ECO:0000256" key="4">
    <source>
        <dbReference type="ARBA" id="ARBA00022475"/>
    </source>
</evidence>
<evidence type="ECO:0000313" key="17">
    <source>
        <dbReference type="EMBL" id="GGI50893.1"/>
    </source>
</evidence>
<dbReference type="InterPro" id="IPR036890">
    <property type="entry name" value="HATPase_C_sf"/>
</dbReference>
<evidence type="ECO:0000256" key="3">
    <source>
        <dbReference type="ARBA" id="ARBA00012438"/>
    </source>
</evidence>
<feature type="domain" description="Histidine kinase" evidence="15">
    <location>
        <begin position="237"/>
        <end position="454"/>
    </location>
</feature>
<dbReference type="InterPro" id="IPR004358">
    <property type="entry name" value="Sig_transdc_His_kin-like_C"/>
</dbReference>
<dbReference type="InterPro" id="IPR050398">
    <property type="entry name" value="HssS/ArlS-like"/>
</dbReference>
<keyword evidence="5" id="KW-0597">Phosphoprotein</keyword>
<keyword evidence="18" id="KW-1185">Reference proteome</keyword>
<keyword evidence="13 14" id="KW-0472">Membrane</keyword>
<dbReference type="Proteomes" id="UP000662074">
    <property type="component" value="Unassembled WGS sequence"/>
</dbReference>
<dbReference type="SUPFAM" id="SSF47384">
    <property type="entry name" value="Homodimeric domain of signal transducing histidine kinase"/>
    <property type="match status" value="1"/>
</dbReference>
<dbReference type="SMART" id="SM00387">
    <property type="entry name" value="HATPase_c"/>
    <property type="match status" value="1"/>
</dbReference>
<evidence type="ECO:0000256" key="7">
    <source>
        <dbReference type="ARBA" id="ARBA00022692"/>
    </source>
</evidence>
<evidence type="ECO:0000256" key="2">
    <source>
        <dbReference type="ARBA" id="ARBA00004651"/>
    </source>
</evidence>
<keyword evidence="6" id="KW-0808">Transferase</keyword>
<dbReference type="GO" id="GO:0005886">
    <property type="term" value="C:plasma membrane"/>
    <property type="evidence" value="ECO:0007669"/>
    <property type="project" value="UniProtKB-SubCell"/>
</dbReference>
<dbReference type="Pfam" id="PF00672">
    <property type="entry name" value="HAMP"/>
    <property type="match status" value="1"/>
</dbReference>
<keyword evidence="9 17" id="KW-0418">Kinase</keyword>
<sequence length="454" mass="51553">MKIKTRLSLYFTLISSGALLLVLLCVYITVFTFSKDDFTNRLYDRVRVASKLYLKADEIGEDSLLQVQQQYLEKLPDEVIRVYDESNRTAFNATNGIYWRDTIIEQVRKEGHIEYEEGKRQVVGRYYKDNQGNFVIMASAVDRNFSKRIIRLGKFAILIFIIFSAILFFAGQWLAKNTLAPIQRIISQMKQIRSSNLHLRIGDVKNKDEIAELISNFNSLLVRLENAFELQQSFVSNASHELRTPLTSILGEADVALKKQRTVEEYERVLQSISSDAMHLQETITSLMELAQVDFNYTQAVLTPVRMDELMWELQDYWLNRKGPGMVNLTFADFPEDENALIISANKPLLNIAINNIIDNAFKYSAGQPVSIHFNAQHESIQVTVTDKGPGIKLADIDNIFKSFYRADSTRNIPGSGVGLYIAGKIIHLCNGTIKVESDGVSGSSFVINFMKLA</sequence>
<dbReference type="RefSeq" id="WP_188416461.1">
    <property type="nucleotide sequence ID" value="NZ_BMDO01000005.1"/>
</dbReference>
<evidence type="ECO:0000313" key="18">
    <source>
        <dbReference type="Proteomes" id="UP000662074"/>
    </source>
</evidence>
<feature type="domain" description="HAMP" evidence="16">
    <location>
        <begin position="176"/>
        <end position="229"/>
    </location>
</feature>
<dbReference type="CDD" id="cd00082">
    <property type="entry name" value="HisKA"/>
    <property type="match status" value="1"/>
</dbReference>
<keyword evidence="11 14" id="KW-1133">Transmembrane helix</keyword>
<reference evidence="17" key="2">
    <citation type="submission" date="2020-09" db="EMBL/GenBank/DDBJ databases">
        <authorList>
            <person name="Sun Q."/>
            <person name="Sedlacek I."/>
        </authorList>
    </citation>
    <scope>NUCLEOTIDE SEQUENCE</scope>
    <source>
        <strain evidence="17">CCM 8711</strain>
    </source>
</reference>
<dbReference type="SUPFAM" id="SSF158472">
    <property type="entry name" value="HAMP domain-like"/>
    <property type="match status" value="1"/>
</dbReference>
<organism evidence="17 18">
    <name type="scientific">Mucilaginibacter galii</name>
    <dbReference type="NCBI Taxonomy" id="2005073"/>
    <lineage>
        <taxon>Bacteria</taxon>
        <taxon>Pseudomonadati</taxon>
        <taxon>Bacteroidota</taxon>
        <taxon>Sphingobacteriia</taxon>
        <taxon>Sphingobacteriales</taxon>
        <taxon>Sphingobacteriaceae</taxon>
        <taxon>Mucilaginibacter</taxon>
    </lineage>
</organism>
<dbReference type="PANTHER" id="PTHR45528">
    <property type="entry name" value="SENSOR HISTIDINE KINASE CPXA"/>
    <property type="match status" value="1"/>
</dbReference>
<gene>
    <name evidence="17" type="ORF">GCM10011425_21050</name>
</gene>
<dbReference type="PROSITE" id="PS50885">
    <property type="entry name" value="HAMP"/>
    <property type="match status" value="1"/>
</dbReference>
<dbReference type="InterPro" id="IPR003660">
    <property type="entry name" value="HAMP_dom"/>
</dbReference>
<dbReference type="PANTHER" id="PTHR45528:SF1">
    <property type="entry name" value="SENSOR HISTIDINE KINASE CPXA"/>
    <property type="match status" value="1"/>
</dbReference>
<dbReference type="GO" id="GO:0005524">
    <property type="term" value="F:ATP binding"/>
    <property type="evidence" value="ECO:0007669"/>
    <property type="project" value="UniProtKB-KW"/>
</dbReference>
<evidence type="ECO:0000256" key="14">
    <source>
        <dbReference type="SAM" id="Phobius"/>
    </source>
</evidence>
<accession>A0A917J8U8</accession>
<dbReference type="SMART" id="SM00304">
    <property type="entry name" value="HAMP"/>
    <property type="match status" value="1"/>
</dbReference>
<feature type="transmembrane region" description="Helical" evidence="14">
    <location>
        <begin position="155"/>
        <end position="175"/>
    </location>
</feature>
<evidence type="ECO:0000256" key="9">
    <source>
        <dbReference type="ARBA" id="ARBA00022777"/>
    </source>
</evidence>
<evidence type="ECO:0000256" key="5">
    <source>
        <dbReference type="ARBA" id="ARBA00022553"/>
    </source>
</evidence>
<dbReference type="PRINTS" id="PR00344">
    <property type="entry name" value="BCTRLSENSOR"/>
</dbReference>
<dbReference type="Gene3D" id="1.10.287.130">
    <property type="match status" value="1"/>
</dbReference>
<evidence type="ECO:0000256" key="12">
    <source>
        <dbReference type="ARBA" id="ARBA00023012"/>
    </source>
</evidence>
<proteinExistence type="predicted"/>
<evidence type="ECO:0000256" key="8">
    <source>
        <dbReference type="ARBA" id="ARBA00022741"/>
    </source>
</evidence>
<reference evidence="17" key="1">
    <citation type="journal article" date="2014" name="Int. J. Syst. Evol. Microbiol.">
        <title>Complete genome sequence of Corynebacterium casei LMG S-19264T (=DSM 44701T), isolated from a smear-ripened cheese.</title>
        <authorList>
            <consortium name="US DOE Joint Genome Institute (JGI-PGF)"/>
            <person name="Walter F."/>
            <person name="Albersmeier A."/>
            <person name="Kalinowski J."/>
            <person name="Ruckert C."/>
        </authorList>
    </citation>
    <scope>NUCLEOTIDE SEQUENCE</scope>
    <source>
        <strain evidence="17">CCM 8711</strain>
    </source>
</reference>
<comment type="subcellular location">
    <subcellularLocation>
        <location evidence="2">Cell membrane</location>
        <topology evidence="2">Multi-pass membrane protein</topology>
    </subcellularLocation>
</comment>
<dbReference type="CDD" id="cd00075">
    <property type="entry name" value="HATPase"/>
    <property type="match status" value="1"/>
</dbReference>
<feature type="transmembrane region" description="Helical" evidence="14">
    <location>
        <begin position="12"/>
        <end position="33"/>
    </location>
</feature>
<evidence type="ECO:0000259" key="15">
    <source>
        <dbReference type="PROSITE" id="PS50109"/>
    </source>
</evidence>
<name>A0A917J8U8_9SPHI</name>